<feature type="transmembrane region" description="Helical" evidence="12">
    <location>
        <begin position="128"/>
        <end position="150"/>
    </location>
</feature>
<evidence type="ECO:0000256" key="9">
    <source>
        <dbReference type="ARBA" id="ARBA00022989"/>
    </source>
</evidence>
<feature type="transmembrane region" description="Helical" evidence="12">
    <location>
        <begin position="222"/>
        <end position="242"/>
    </location>
</feature>
<evidence type="ECO:0000256" key="3">
    <source>
        <dbReference type="ARBA" id="ARBA00022448"/>
    </source>
</evidence>
<feature type="transmembrane region" description="Helical" evidence="12">
    <location>
        <begin position="92"/>
        <end position="116"/>
    </location>
</feature>
<evidence type="ECO:0000256" key="7">
    <source>
        <dbReference type="ARBA" id="ARBA00022723"/>
    </source>
</evidence>
<keyword evidence="7" id="KW-0479">Metal-binding</keyword>
<dbReference type="Proteomes" id="UP001597419">
    <property type="component" value="Unassembled WGS sequence"/>
</dbReference>
<evidence type="ECO:0000256" key="6">
    <source>
        <dbReference type="ARBA" id="ARBA00022692"/>
    </source>
</evidence>
<dbReference type="Pfam" id="PF01654">
    <property type="entry name" value="Cyt_bd_oxida_I"/>
    <property type="match status" value="2"/>
</dbReference>
<dbReference type="PANTHER" id="PTHR30365:SF15">
    <property type="entry name" value="CYTOCHROME BD UBIQUINOL OXIDASE SUBUNIT 1"/>
    <property type="match status" value="1"/>
</dbReference>
<keyword evidence="3" id="KW-0813">Transport</keyword>
<reference evidence="14" key="1">
    <citation type="journal article" date="2019" name="Int. J. Syst. Evol. Microbiol.">
        <title>The Global Catalogue of Microorganisms (GCM) 10K type strain sequencing project: providing services to taxonomists for standard genome sequencing and annotation.</title>
        <authorList>
            <consortium name="The Broad Institute Genomics Platform"/>
            <consortium name="The Broad Institute Genome Sequencing Center for Infectious Disease"/>
            <person name="Wu L."/>
            <person name="Ma J."/>
        </authorList>
    </citation>
    <scope>NUCLEOTIDE SEQUENCE [LARGE SCALE GENOMIC DNA]</scope>
    <source>
        <strain evidence="14">CGMCC 4.7643</strain>
    </source>
</reference>
<evidence type="ECO:0000256" key="2">
    <source>
        <dbReference type="ARBA" id="ARBA00009819"/>
    </source>
</evidence>
<evidence type="ECO:0000256" key="5">
    <source>
        <dbReference type="ARBA" id="ARBA00022617"/>
    </source>
</evidence>
<feature type="transmembrane region" description="Helical" evidence="12">
    <location>
        <begin position="343"/>
        <end position="365"/>
    </location>
</feature>
<keyword evidence="11 12" id="KW-0472">Membrane</keyword>
<evidence type="ECO:0000256" key="4">
    <source>
        <dbReference type="ARBA" id="ARBA00022475"/>
    </source>
</evidence>
<dbReference type="PIRSF" id="PIRSF006446">
    <property type="entry name" value="Cyt_quinol_oxidase_1"/>
    <property type="match status" value="1"/>
</dbReference>
<evidence type="ECO:0000313" key="13">
    <source>
        <dbReference type="EMBL" id="MFD2461390.1"/>
    </source>
</evidence>
<evidence type="ECO:0000313" key="14">
    <source>
        <dbReference type="Proteomes" id="UP001597419"/>
    </source>
</evidence>
<accession>A0ABW5GKN4</accession>
<keyword evidence="9 12" id="KW-1133">Transmembrane helix</keyword>
<keyword evidence="4" id="KW-1003">Cell membrane</keyword>
<feature type="transmembrane region" description="Helical" evidence="12">
    <location>
        <begin position="293"/>
        <end position="315"/>
    </location>
</feature>
<feature type="transmembrane region" description="Helical" evidence="12">
    <location>
        <begin position="20"/>
        <end position="41"/>
    </location>
</feature>
<gene>
    <name evidence="13" type="ORF">ACFSYJ_22490</name>
</gene>
<feature type="transmembrane region" description="Helical" evidence="12">
    <location>
        <begin position="262"/>
        <end position="284"/>
    </location>
</feature>
<evidence type="ECO:0000256" key="11">
    <source>
        <dbReference type="ARBA" id="ARBA00023136"/>
    </source>
</evidence>
<evidence type="ECO:0000256" key="8">
    <source>
        <dbReference type="ARBA" id="ARBA00022982"/>
    </source>
</evidence>
<keyword evidence="5" id="KW-0349">Heme</keyword>
<comment type="similarity">
    <text evidence="2">Belongs to the cytochrome ubiquinol oxidase subunit 1 family.</text>
</comment>
<keyword evidence="8" id="KW-0249">Electron transport</keyword>
<comment type="caution">
    <text evidence="13">The sequence shown here is derived from an EMBL/GenBank/DDBJ whole genome shotgun (WGS) entry which is preliminary data.</text>
</comment>
<dbReference type="PANTHER" id="PTHR30365">
    <property type="entry name" value="CYTOCHROME D UBIQUINOL OXIDASE"/>
    <property type="match status" value="1"/>
</dbReference>
<keyword evidence="10" id="KW-0408">Iron</keyword>
<dbReference type="EMBL" id="JBHUKU010000013">
    <property type="protein sequence ID" value="MFD2461390.1"/>
    <property type="molecule type" value="Genomic_DNA"/>
</dbReference>
<dbReference type="RefSeq" id="WP_345404181.1">
    <property type="nucleotide sequence ID" value="NZ_BAABHG010000016.1"/>
</dbReference>
<feature type="transmembrane region" description="Helical" evidence="12">
    <location>
        <begin position="53"/>
        <end position="72"/>
    </location>
</feature>
<evidence type="ECO:0000256" key="12">
    <source>
        <dbReference type="SAM" id="Phobius"/>
    </source>
</evidence>
<organism evidence="13 14">
    <name type="scientific">Amycolatopsis samaneae</name>
    <dbReference type="NCBI Taxonomy" id="664691"/>
    <lineage>
        <taxon>Bacteria</taxon>
        <taxon>Bacillati</taxon>
        <taxon>Actinomycetota</taxon>
        <taxon>Actinomycetes</taxon>
        <taxon>Pseudonocardiales</taxon>
        <taxon>Pseudonocardiaceae</taxon>
        <taxon>Amycolatopsis</taxon>
    </lineage>
</organism>
<keyword evidence="14" id="KW-1185">Reference proteome</keyword>
<name>A0ABW5GKN4_9PSEU</name>
<keyword evidence="6 12" id="KW-0812">Transmembrane</keyword>
<evidence type="ECO:0000256" key="1">
    <source>
        <dbReference type="ARBA" id="ARBA00004651"/>
    </source>
</evidence>
<comment type="subcellular location">
    <subcellularLocation>
        <location evidence="1">Cell membrane</location>
        <topology evidence="1">Multi-pass membrane protein</topology>
    </subcellularLocation>
</comment>
<sequence>MDALPIARLQFATTTSFHFLFVLLTLGLVTLVALMQTWASISGKPELLRMTRFWGKLYVINYALGIATGIVMEFQFGLTWTGLSRVAGDVFGAPLAIETLVAFFAESTFLGLWIFGWGRLPKWLHLTMIWLVTLTAYASALFIMVANSFLQNPVGTRAENGVLRLTDFGALLTNPALTASLPHVLSAALLTGGFFVVGVSAYHFRKRTAEVEFFRRSMRIGVVTSFVGSLLTIGAGFGQFPALAGYQPDKMTSGNPAVGVPLAFMIDIGFVALLCSGIGLVLLYRDWFAKSRLVLGLMTHGIMLPFVAAILGWLVREIGRQPWLVYGKLRTADAVAGIPAGQILFSFIAFTLLFAALAIADWVLMSRVARRGPERDEEPAVPQPTVLSGV</sequence>
<proteinExistence type="inferred from homology"/>
<dbReference type="InterPro" id="IPR002585">
    <property type="entry name" value="Cyt-d_ubiquinol_oxidase_su_1"/>
</dbReference>
<feature type="transmembrane region" description="Helical" evidence="12">
    <location>
        <begin position="181"/>
        <end position="202"/>
    </location>
</feature>
<protein>
    <submittedName>
        <fullName evidence="13">Cytochrome ubiquinol oxidase subunit I</fullName>
    </submittedName>
</protein>
<evidence type="ECO:0000256" key="10">
    <source>
        <dbReference type="ARBA" id="ARBA00023004"/>
    </source>
</evidence>